<evidence type="ECO:0000256" key="15">
    <source>
        <dbReference type="ARBA" id="ARBA00033270"/>
    </source>
</evidence>
<keyword evidence="12" id="KW-0131">Cell cycle</keyword>
<evidence type="ECO:0000256" key="13">
    <source>
        <dbReference type="ARBA" id="ARBA00023316"/>
    </source>
</evidence>
<dbReference type="InterPro" id="IPR013437">
    <property type="entry name" value="FtsW"/>
</dbReference>
<dbReference type="Proteomes" id="UP000569914">
    <property type="component" value="Unassembled WGS sequence"/>
</dbReference>
<dbReference type="InterPro" id="IPR001182">
    <property type="entry name" value="FtsW/RodA"/>
</dbReference>
<feature type="transmembrane region" description="Helical" evidence="23">
    <location>
        <begin position="105"/>
        <end position="124"/>
    </location>
</feature>
<dbReference type="GO" id="GO:0051301">
    <property type="term" value="P:cell division"/>
    <property type="evidence" value="ECO:0007669"/>
    <property type="project" value="UniProtKB-KW"/>
</dbReference>
<keyword evidence="4 24" id="KW-0132">Cell division</keyword>
<evidence type="ECO:0000256" key="8">
    <source>
        <dbReference type="ARBA" id="ARBA00022960"/>
    </source>
</evidence>
<keyword evidence="6" id="KW-0808">Transferase</keyword>
<dbReference type="EMBL" id="JACCBU010000001">
    <property type="protein sequence ID" value="NYE74872.1"/>
    <property type="molecule type" value="Genomic_DNA"/>
</dbReference>
<accession>A0A7Y9IDS2</accession>
<evidence type="ECO:0000256" key="19">
    <source>
        <dbReference type="ARBA" id="ARBA00044770"/>
    </source>
</evidence>
<feature type="transmembrane region" description="Helical" evidence="23">
    <location>
        <begin position="298"/>
        <end position="325"/>
    </location>
</feature>
<evidence type="ECO:0000256" key="20">
    <source>
        <dbReference type="ARBA" id="ARBA00049902"/>
    </source>
</evidence>
<keyword evidence="10 23" id="KW-1133">Transmembrane helix</keyword>
<organism evidence="24 25">
    <name type="scientific">Microlunatus parietis</name>
    <dbReference type="NCBI Taxonomy" id="682979"/>
    <lineage>
        <taxon>Bacteria</taxon>
        <taxon>Bacillati</taxon>
        <taxon>Actinomycetota</taxon>
        <taxon>Actinomycetes</taxon>
        <taxon>Propionibacteriales</taxon>
        <taxon>Propionibacteriaceae</taxon>
        <taxon>Microlunatus</taxon>
    </lineage>
</organism>
<feature type="transmembrane region" description="Helical" evidence="23">
    <location>
        <begin position="221"/>
        <end position="239"/>
    </location>
</feature>
<evidence type="ECO:0000256" key="23">
    <source>
        <dbReference type="SAM" id="Phobius"/>
    </source>
</evidence>
<keyword evidence="13" id="KW-0961">Cell wall biogenesis/degradation</keyword>
<reference evidence="24 25" key="1">
    <citation type="submission" date="2020-07" db="EMBL/GenBank/DDBJ databases">
        <title>Sequencing the genomes of 1000 actinobacteria strains.</title>
        <authorList>
            <person name="Klenk H.-P."/>
        </authorList>
    </citation>
    <scope>NUCLEOTIDE SEQUENCE [LARGE SCALE GENOMIC DNA]</scope>
    <source>
        <strain evidence="24 25">DSM 22083</strain>
    </source>
</reference>
<comment type="function">
    <text evidence="21">Peptidoglycan polymerase that is essential for cell division.</text>
</comment>
<evidence type="ECO:0000313" key="24">
    <source>
        <dbReference type="EMBL" id="NYE74872.1"/>
    </source>
</evidence>
<evidence type="ECO:0000313" key="25">
    <source>
        <dbReference type="Proteomes" id="UP000569914"/>
    </source>
</evidence>
<dbReference type="AlphaFoldDB" id="A0A7Y9IDS2"/>
<keyword evidence="8" id="KW-0133">Cell shape</keyword>
<dbReference type="PROSITE" id="PS00428">
    <property type="entry name" value="FTSW_RODA_SPOVE"/>
    <property type="match status" value="1"/>
</dbReference>
<evidence type="ECO:0000256" key="9">
    <source>
        <dbReference type="ARBA" id="ARBA00022984"/>
    </source>
</evidence>
<evidence type="ECO:0000256" key="1">
    <source>
        <dbReference type="ARBA" id="ARBA00004651"/>
    </source>
</evidence>
<dbReference type="NCBIfam" id="TIGR02614">
    <property type="entry name" value="ftsW"/>
    <property type="match status" value="1"/>
</dbReference>
<comment type="pathway">
    <text evidence="2">Cell wall biogenesis; peptidoglycan biosynthesis.</text>
</comment>
<feature type="transmembrane region" description="Helical" evidence="23">
    <location>
        <begin position="82"/>
        <end position="99"/>
    </location>
</feature>
<evidence type="ECO:0000256" key="17">
    <source>
        <dbReference type="ARBA" id="ARBA00041185"/>
    </source>
</evidence>
<evidence type="ECO:0000256" key="10">
    <source>
        <dbReference type="ARBA" id="ARBA00022989"/>
    </source>
</evidence>
<feature type="transmembrane region" description="Helical" evidence="23">
    <location>
        <begin position="39"/>
        <end position="61"/>
    </location>
</feature>
<proteinExistence type="inferred from homology"/>
<dbReference type="RefSeq" id="WP_312879549.1">
    <property type="nucleotide sequence ID" value="NZ_JACCBU010000001.1"/>
</dbReference>
<comment type="similarity">
    <text evidence="16">Belongs to the SEDS family. FtsW subfamily.</text>
</comment>
<dbReference type="GO" id="GO:0015648">
    <property type="term" value="F:lipid-linked peptidoglycan transporter activity"/>
    <property type="evidence" value="ECO:0007669"/>
    <property type="project" value="TreeGrafter"/>
</dbReference>
<dbReference type="InterPro" id="IPR018365">
    <property type="entry name" value="Cell_cycle_FtsW-rel_CS"/>
</dbReference>
<keyword evidence="5" id="KW-0328">Glycosyltransferase</keyword>
<evidence type="ECO:0000256" key="3">
    <source>
        <dbReference type="ARBA" id="ARBA00022475"/>
    </source>
</evidence>
<keyword evidence="25" id="KW-1185">Reference proteome</keyword>
<keyword evidence="11 23" id="KW-0472">Membrane</keyword>
<evidence type="ECO:0000256" key="6">
    <source>
        <dbReference type="ARBA" id="ARBA00022679"/>
    </source>
</evidence>
<dbReference type="GO" id="GO:0009252">
    <property type="term" value="P:peptidoglycan biosynthetic process"/>
    <property type="evidence" value="ECO:0007669"/>
    <property type="project" value="UniProtKB-KW"/>
</dbReference>
<dbReference type="GO" id="GO:0071555">
    <property type="term" value="P:cell wall organization"/>
    <property type="evidence" value="ECO:0007669"/>
    <property type="project" value="UniProtKB-KW"/>
</dbReference>
<keyword evidence="7 23" id="KW-0812">Transmembrane</keyword>
<evidence type="ECO:0000256" key="14">
    <source>
        <dbReference type="ARBA" id="ARBA00032370"/>
    </source>
</evidence>
<dbReference type="PANTHER" id="PTHR30474:SF2">
    <property type="entry name" value="PEPTIDOGLYCAN GLYCOSYLTRANSFERASE FTSW-RELATED"/>
    <property type="match status" value="1"/>
</dbReference>
<name>A0A7Y9IDS2_9ACTN</name>
<feature type="transmembrane region" description="Helical" evidence="23">
    <location>
        <begin position="199"/>
        <end position="215"/>
    </location>
</feature>
<dbReference type="GO" id="GO:0008955">
    <property type="term" value="F:peptidoglycan glycosyltransferase activity"/>
    <property type="evidence" value="ECO:0007669"/>
    <property type="project" value="UniProtKB-EC"/>
</dbReference>
<dbReference type="GO" id="GO:0005886">
    <property type="term" value="C:plasma membrane"/>
    <property type="evidence" value="ECO:0007669"/>
    <property type="project" value="UniProtKB-SubCell"/>
</dbReference>
<comment type="caution">
    <text evidence="24">The sequence shown here is derived from an EMBL/GenBank/DDBJ whole genome shotgun (WGS) entry which is preliminary data.</text>
</comment>
<keyword evidence="9" id="KW-0573">Peptidoglycan synthesis</keyword>
<evidence type="ECO:0000256" key="7">
    <source>
        <dbReference type="ARBA" id="ARBA00022692"/>
    </source>
</evidence>
<dbReference type="EC" id="2.4.99.28" evidence="19"/>
<evidence type="ECO:0000256" key="16">
    <source>
        <dbReference type="ARBA" id="ARBA00038053"/>
    </source>
</evidence>
<keyword evidence="3" id="KW-1003">Cell membrane</keyword>
<dbReference type="Pfam" id="PF01098">
    <property type="entry name" value="FTSW_RODA_SPOVE"/>
    <property type="match status" value="1"/>
</dbReference>
<feature type="region of interest" description="Disordered" evidence="22">
    <location>
        <begin position="412"/>
        <end position="448"/>
    </location>
</feature>
<evidence type="ECO:0000256" key="11">
    <source>
        <dbReference type="ARBA" id="ARBA00023136"/>
    </source>
</evidence>
<dbReference type="GO" id="GO:0032153">
    <property type="term" value="C:cell division site"/>
    <property type="evidence" value="ECO:0007669"/>
    <property type="project" value="TreeGrafter"/>
</dbReference>
<evidence type="ECO:0000256" key="5">
    <source>
        <dbReference type="ARBA" id="ARBA00022676"/>
    </source>
</evidence>
<evidence type="ECO:0000256" key="2">
    <source>
        <dbReference type="ARBA" id="ARBA00004752"/>
    </source>
</evidence>
<evidence type="ECO:0000256" key="4">
    <source>
        <dbReference type="ARBA" id="ARBA00022618"/>
    </source>
</evidence>
<evidence type="ECO:0000256" key="22">
    <source>
        <dbReference type="SAM" id="MobiDB-lite"/>
    </source>
</evidence>
<feature type="transmembrane region" description="Helical" evidence="23">
    <location>
        <begin position="337"/>
        <end position="361"/>
    </location>
</feature>
<sequence>MATVTGPLQRGGLLPGSNRSGSRRSVGAWLEAVLDRPLASYHLVLGATGILVALGMMMVLSASSVSAELVYDDAYYYVKRQGIFLAAGLAAGLLVMKLPPKTLRVLSWAGLALAAVLLILTYVPGLGRNVGGNQNWLYFGSSLFMIQPSEFAKFAMVVWGADVLARKQKLLDQPRHLIVPYLPATLILVLLVVFQRDAGTAVVLASIMVGVLWVVGAPLRIFVSIAVAGVAGVVGLFLTSSNRMTRLAAFLDPSADLGGANDQTAAGLLAVAMGGWWGSGIGGSKQKWGGLPEAHTDFIFAVIGEELGLFGSLIVLALFLILGYAGIRIAMRSDEPFFRYTAAGVTVWLMVQALINLAVVLRLLPVAGVPLPFLSYGGSALIANLMAIGVLLACARNEPAARTYLSRRSGRARPELTTVVGHRKQSKSAKQSKPAKAEATKNGKKGRG</sequence>
<comment type="catalytic activity">
    <reaction evidence="20">
        <text>[GlcNAc-(1-&gt;4)-Mur2Ac(oyl-L-Ala-gamma-D-Glu-L-Lys-D-Ala-D-Ala)](n)-di-trans,octa-cis-undecaprenyl diphosphate + beta-D-GlcNAc-(1-&gt;4)-Mur2Ac(oyl-L-Ala-gamma-D-Glu-L-Lys-D-Ala-D-Ala)-di-trans,octa-cis-undecaprenyl diphosphate = [GlcNAc-(1-&gt;4)-Mur2Ac(oyl-L-Ala-gamma-D-Glu-L-Lys-D-Ala-D-Ala)](n+1)-di-trans,octa-cis-undecaprenyl diphosphate + di-trans,octa-cis-undecaprenyl diphosphate + H(+)</text>
        <dbReference type="Rhea" id="RHEA:23708"/>
        <dbReference type="Rhea" id="RHEA-COMP:9602"/>
        <dbReference type="Rhea" id="RHEA-COMP:9603"/>
        <dbReference type="ChEBI" id="CHEBI:15378"/>
        <dbReference type="ChEBI" id="CHEBI:58405"/>
        <dbReference type="ChEBI" id="CHEBI:60033"/>
        <dbReference type="ChEBI" id="CHEBI:78435"/>
        <dbReference type="EC" id="2.4.99.28"/>
    </reaction>
</comment>
<dbReference type="PANTHER" id="PTHR30474">
    <property type="entry name" value="CELL CYCLE PROTEIN"/>
    <property type="match status" value="1"/>
</dbReference>
<comment type="subcellular location">
    <subcellularLocation>
        <location evidence="1">Cell membrane</location>
        <topology evidence="1">Multi-pass membrane protein</topology>
    </subcellularLocation>
</comment>
<feature type="transmembrane region" description="Helical" evidence="23">
    <location>
        <begin position="178"/>
        <end position="194"/>
    </location>
</feature>
<feature type="compositionally biased region" description="Low complexity" evidence="22">
    <location>
        <begin position="10"/>
        <end position="23"/>
    </location>
</feature>
<feature type="transmembrane region" description="Helical" evidence="23">
    <location>
        <begin position="373"/>
        <end position="395"/>
    </location>
</feature>
<feature type="transmembrane region" description="Helical" evidence="23">
    <location>
        <begin position="136"/>
        <end position="158"/>
    </location>
</feature>
<dbReference type="GO" id="GO:0008360">
    <property type="term" value="P:regulation of cell shape"/>
    <property type="evidence" value="ECO:0007669"/>
    <property type="project" value="UniProtKB-KW"/>
</dbReference>
<protein>
    <recommendedName>
        <fullName evidence="17">Probable peptidoglycan glycosyltransferase FtsW</fullName>
        <ecNumber evidence="19">2.4.99.28</ecNumber>
    </recommendedName>
    <alternativeName>
        <fullName evidence="18">Cell division protein FtsW</fullName>
    </alternativeName>
    <alternativeName>
        <fullName evidence="15">Cell wall polymerase</fullName>
    </alternativeName>
    <alternativeName>
        <fullName evidence="14">Peptidoglycan polymerase</fullName>
    </alternativeName>
</protein>
<feature type="region of interest" description="Disordered" evidence="22">
    <location>
        <begin position="1"/>
        <end position="23"/>
    </location>
</feature>
<evidence type="ECO:0000256" key="18">
    <source>
        <dbReference type="ARBA" id="ARBA00041418"/>
    </source>
</evidence>
<gene>
    <name evidence="24" type="ORF">BKA15_006201</name>
</gene>
<evidence type="ECO:0000256" key="21">
    <source>
        <dbReference type="ARBA" id="ARBA00049966"/>
    </source>
</evidence>
<evidence type="ECO:0000256" key="12">
    <source>
        <dbReference type="ARBA" id="ARBA00023306"/>
    </source>
</evidence>